<accession>A0A165CMC5</accession>
<feature type="compositionally biased region" description="Acidic residues" evidence="1">
    <location>
        <begin position="274"/>
        <end position="293"/>
    </location>
</feature>
<sequence>MTPEQTKKQTVKRWFTRKEQPQFPPPHWAAECTASELPARESGEPAALAKPTVAISHTDGDDKLSTILQRASESITEASVPAEAAVASPPSAASRTASAPTQAPAEKTTLFRRLSRLGKRAPTASTPASAAPIDGLPTSSDAPILYPPVDAQAEAIVVLSPSPSTPSPPSQETPPERDSTTTSTLVQRISSALLALPALTGSSSSPTSSSGSMLSRTLALANPEVLKMLSNPAIMNGRGGRSVWKALDDAGRERSGGEVMLCAPLGAESKDQVEVEEGEEVEIPEDSGEDVKDEDVTCKNGVAQGETEGEKQSDEKGIKGKGKKKVRKVRVFVPSKDKISFRATWWGFTLYLPPPVLIALNDKHLTAAKRSAMLFASLQWIVMKLPTRGLPPQAVVTVKIVRTLLPVLATLGTAISAAWAGIRSFDRGMGVKLSATWLMPLVMIPSAWEEADDFPLGMLGVREGEKVEYTGAEVGV</sequence>
<feature type="region of interest" description="Disordered" evidence="1">
    <location>
        <begin position="159"/>
        <end position="184"/>
    </location>
</feature>
<feature type="compositionally biased region" description="Basic and acidic residues" evidence="1">
    <location>
        <begin position="308"/>
        <end position="318"/>
    </location>
</feature>
<dbReference type="STRING" id="1353952.A0A165CMC5"/>
<feature type="region of interest" description="Disordered" evidence="1">
    <location>
        <begin position="1"/>
        <end position="61"/>
    </location>
</feature>
<dbReference type="InParanoid" id="A0A165CMC5"/>
<feature type="compositionally biased region" description="Low complexity" evidence="1">
    <location>
        <begin position="121"/>
        <end position="132"/>
    </location>
</feature>
<dbReference type="EMBL" id="KV424129">
    <property type="protein sequence ID" value="KZT51042.1"/>
    <property type="molecule type" value="Genomic_DNA"/>
</dbReference>
<dbReference type="Proteomes" id="UP000076842">
    <property type="component" value="Unassembled WGS sequence"/>
</dbReference>
<feature type="region of interest" description="Disordered" evidence="1">
    <location>
        <begin position="269"/>
        <end position="321"/>
    </location>
</feature>
<feature type="compositionally biased region" description="Pro residues" evidence="1">
    <location>
        <begin position="163"/>
        <end position="172"/>
    </location>
</feature>
<evidence type="ECO:0000313" key="2">
    <source>
        <dbReference type="EMBL" id="KZT51042.1"/>
    </source>
</evidence>
<reference evidence="2 3" key="1">
    <citation type="journal article" date="2016" name="Mol. Biol. Evol.">
        <title>Comparative Genomics of Early-Diverging Mushroom-Forming Fungi Provides Insights into the Origins of Lignocellulose Decay Capabilities.</title>
        <authorList>
            <person name="Nagy L.G."/>
            <person name="Riley R."/>
            <person name="Tritt A."/>
            <person name="Adam C."/>
            <person name="Daum C."/>
            <person name="Floudas D."/>
            <person name="Sun H."/>
            <person name="Yadav J.S."/>
            <person name="Pangilinan J."/>
            <person name="Larsson K.H."/>
            <person name="Matsuura K."/>
            <person name="Barry K."/>
            <person name="Labutti K."/>
            <person name="Kuo R."/>
            <person name="Ohm R.A."/>
            <person name="Bhattacharya S.S."/>
            <person name="Shirouzu T."/>
            <person name="Yoshinaga Y."/>
            <person name="Martin F.M."/>
            <person name="Grigoriev I.V."/>
            <person name="Hibbett D.S."/>
        </authorList>
    </citation>
    <scope>NUCLEOTIDE SEQUENCE [LARGE SCALE GENOMIC DNA]</scope>
    <source>
        <strain evidence="2 3">HHB12733</strain>
    </source>
</reference>
<proteinExistence type="predicted"/>
<name>A0A165CMC5_9BASI</name>
<keyword evidence="3" id="KW-1185">Reference proteome</keyword>
<feature type="region of interest" description="Disordered" evidence="1">
    <location>
        <begin position="75"/>
        <end position="145"/>
    </location>
</feature>
<gene>
    <name evidence="2" type="ORF">CALCODRAFT_504039</name>
</gene>
<evidence type="ECO:0000313" key="3">
    <source>
        <dbReference type="Proteomes" id="UP000076842"/>
    </source>
</evidence>
<feature type="compositionally biased region" description="Low complexity" evidence="1">
    <location>
        <begin position="77"/>
        <end position="105"/>
    </location>
</feature>
<dbReference type="OrthoDB" id="3247214at2759"/>
<evidence type="ECO:0000256" key="1">
    <source>
        <dbReference type="SAM" id="MobiDB-lite"/>
    </source>
</evidence>
<organism evidence="2 3">
    <name type="scientific">Calocera cornea HHB12733</name>
    <dbReference type="NCBI Taxonomy" id="1353952"/>
    <lineage>
        <taxon>Eukaryota</taxon>
        <taxon>Fungi</taxon>
        <taxon>Dikarya</taxon>
        <taxon>Basidiomycota</taxon>
        <taxon>Agaricomycotina</taxon>
        <taxon>Dacrymycetes</taxon>
        <taxon>Dacrymycetales</taxon>
        <taxon>Dacrymycetaceae</taxon>
        <taxon>Calocera</taxon>
    </lineage>
</organism>
<protein>
    <submittedName>
        <fullName evidence="2">Uncharacterized protein</fullName>
    </submittedName>
</protein>
<dbReference type="AlphaFoldDB" id="A0A165CMC5"/>